<dbReference type="InterPro" id="IPR021272">
    <property type="entry name" value="DUF2851"/>
</dbReference>
<dbReference type="Pfam" id="PF11013">
    <property type="entry name" value="DUF2851"/>
    <property type="match status" value="2"/>
</dbReference>
<sequence>MMQRLAHIDESELQKIWLNQSFTSKLKTLSGDNISVLDPGTLNSDSAGPDFHNARIRIGNLVYVGDIEIDKDYSSWKSHGHNIDVKHNKVILHISLTNKNNQHYVYTKDGRKVPNICLSQFMEKEIFEKIIADRKEINKTTKGELKCASNSAAVEYHVKKQFLAELGIERISKKSNRIYHRLKELAYLNELNIKEPVIKYDLHPDFENKKFTHENFKEKKLWQQLFYELLFEALGYTKNKTIMLKLAQAADINFLSKLNSDKDFSLTVESILFNISGLMPEVRNLPKEEISDYTMDLFKRWEDISKLYDGEKYDETDWHFLRTRPQNFPTIRITGGAKYIEMILKENMIGNIIKKIEEIRNTKVLISSLRSLMIVKARGFWKSHYVFDQSAKHEIKYFVGISRADEIIINVVIPFFMVYFDVFGNKVLSKKVLSIYNSYDQRFSNRIIEDVAQSIQTPDLLKKSIYAQGMIQLFRSYCSKDKCLQCKIGKIVFT</sequence>
<gene>
    <name evidence="1" type="ORF">MNBD_IGNAVI01-30</name>
</gene>
<evidence type="ECO:0000313" key="1">
    <source>
        <dbReference type="EMBL" id="VAX21656.1"/>
    </source>
</evidence>
<dbReference type="AlphaFoldDB" id="A0A3B1BTP9"/>
<proteinExistence type="predicted"/>
<evidence type="ECO:0008006" key="2">
    <source>
        <dbReference type="Google" id="ProtNLM"/>
    </source>
</evidence>
<protein>
    <recommendedName>
        <fullName evidence="2">DUF2851 domain-containing protein</fullName>
    </recommendedName>
</protein>
<accession>A0A3B1BTP9</accession>
<dbReference type="EMBL" id="UOGD01000202">
    <property type="protein sequence ID" value="VAX21656.1"/>
    <property type="molecule type" value="Genomic_DNA"/>
</dbReference>
<reference evidence="1" key="1">
    <citation type="submission" date="2018-06" db="EMBL/GenBank/DDBJ databases">
        <authorList>
            <person name="Zhirakovskaya E."/>
        </authorList>
    </citation>
    <scope>NUCLEOTIDE SEQUENCE</scope>
</reference>
<organism evidence="1">
    <name type="scientific">hydrothermal vent metagenome</name>
    <dbReference type="NCBI Taxonomy" id="652676"/>
    <lineage>
        <taxon>unclassified sequences</taxon>
        <taxon>metagenomes</taxon>
        <taxon>ecological metagenomes</taxon>
    </lineage>
</organism>
<name>A0A3B1BTP9_9ZZZZ</name>